<reference evidence="3" key="1">
    <citation type="journal article" date="2019" name="Int. J. Syst. Evol. Microbiol.">
        <title>The Global Catalogue of Microorganisms (GCM) 10K type strain sequencing project: providing services to taxonomists for standard genome sequencing and annotation.</title>
        <authorList>
            <consortium name="The Broad Institute Genomics Platform"/>
            <consortium name="The Broad Institute Genome Sequencing Center for Infectious Disease"/>
            <person name="Wu L."/>
            <person name="Ma J."/>
        </authorList>
    </citation>
    <scope>NUCLEOTIDE SEQUENCE [LARGE SCALE GENOMIC DNA]</scope>
    <source>
        <strain evidence="3">JCM 17706</strain>
    </source>
</reference>
<organism evidence="2 3">
    <name type="scientific">Bartonella acomydis</name>
    <dbReference type="NCBI Taxonomy" id="686234"/>
    <lineage>
        <taxon>Bacteria</taxon>
        <taxon>Pseudomonadati</taxon>
        <taxon>Pseudomonadota</taxon>
        <taxon>Alphaproteobacteria</taxon>
        <taxon>Hyphomicrobiales</taxon>
        <taxon>Bartonellaceae</taxon>
        <taxon>Bartonella</taxon>
    </lineage>
</organism>
<dbReference type="EMBL" id="BAABIY010000039">
    <property type="protein sequence ID" value="GAA5100275.1"/>
    <property type="molecule type" value="Genomic_DNA"/>
</dbReference>
<proteinExistence type="predicted"/>
<evidence type="ECO:0000313" key="2">
    <source>
        <dbReference type="EMBL" id="GAA5100275.1"/>
    </source>
</evidence>
<keyword evidence="1" id="KW-0812">Transmembrane</keyword>
<evidence type="ECO:0000313" key="3">
    <source>
        <dbReference type="Proteomes" id="UP001501525"/>
    </source>
</evidence>
<gene>
    <name evidence="2" type="ORF">GCM10023260_11930</name>
</gene>
<comment type="caution">
    <text evidence="2">The sequence shown here is derived from an EMBL/GenBank/DDBJ whole genome shotgun (WGS) entry which is preliminary data.</text>
</comment>
<keyword evidence="1" id="KW-0472">Membrane</keyword>
<accession>A0ABP9MTI5</accession>
<dbReference type="Proteomes" id="UP001501525">
    <property type="component" value="Unassembled WGS sequence"/>
</dbReference>
<keyword evidence="1" id="KW-1133">Transmembrane helix</keyword>
<feature type="transmembrane region" description="Helical" evidence="1">
    <location>
        <begin position="37"/>
        <end position="60"/>
    </location>
</feature>
<sequence length="67" mass="7389">MCLDMLISVVALGISSAATTTAAWYRADGNYMALKQLPMSITVFAVVYVLFLSGVVYFLMNSFFNHL</sequence>
<evidence type="ECO:0000256" key="1">
    <source>
        <dbReference type="SAM" id="Phobius"/>
    </source>
</evidence>
<protein>
    <submittedName>
        <fullName evidence="2">Uncharacterized protein</fullName>
    </submittedName>
</protein>
<feature type="transmembrane region" description="Helical" evidence="1">
    <location>
        <begin position="6"/>
        <end position="25"/>
    </location>
</feature>
<keyword evidence="3" id="KW-1185">Reference proteome</keyword>
<name>A0ABP9MTI5_9HYPH</name>